<feature type="transmembrane region" description="Helical" evidence="1">
    <location>
        <begin position="60"/>
        <end position="80"/>
    </location>
</feature>
<proteinExistence type="predicted"/>
<evidence type="ECO:0000313" key="4">
    <source>
        <dbReference type="Proteomes" id="UP000515971"/>
    </source>
</evidence>
<evidence type="ECO:0000256" key="1">
    <source>
        <dbReference type="SAM" id="Phobius"/>
    </source>
</evidence>
<evidence type="ECO:0000259" key="2">
    <source>
        <dbReference type="Pfam" id="PF01478"/>
    </source>
</evidence>
<keyword evidence="1" id="KW-0472">Membrane</keyword>
<evidence type="ECO:0000313" key="3">
    <source>
        <dbReference type="EMBL" id="QNN67908.1"/>
    </source>
</evidence>
<feature type="transmembrane region" description="Helical" evidence="1">
    <location>
        <begin position="35"/>
        <end position="53"/>
    </location>
</feature>
<keyword evidence="1" id="KW-1133">Transmembrane helix</keyword>
<dbReference type="Proteomes" id="UP000515971">
    <property type="component" value="Chromosome"/>
</dbReference>
<feature type="transmembrane region" description="Helical" evidence="1">
    <location>
        <begin position="100"/>
        <end position="120"/>
    </location>
</feature>
<dbReference type="RefSeq" id="WP_187538917.1">
    <property type="nucleotide sequence ID" value="NZ_BAABJT010000001.1"/>
</dbReference>
<keyword evidence="4" id="KW-1185">Reference proteome</keyword>
<dbReference type="EMBL" id="CP060718">
    <property type="protein sequence ID" value="QNN67908.1"/>
    <property type="molecule type" value="Genomic_DNA"/>
</dbReference>
<dbReference type="KEGG" id="slut:H9L13_03030"/>
<dbReference type="GO" id="GO:0016020">
    <property type="term" value="C:membrane"/>
    <property type="evidence" value="ECO:0007669"/>
    <property type="project" value="InterPro"/>
</dbReference>
<feature type="transmembrane region" description="Helical" evidence="1">
    <location>
        <begin position="141"/>
        <end position="159"/>
    </location>
</feature>
<dbReference type="InterPro" id="IPR000045">
    <property type="entry name" value="Prepilin_IV_endopep_pep"/>
</dbReference>
<dbReference type="Gene3D" id="1.20.120.1220">
    <property type="match status" value="1"/>
</dbReference>
<dbReference type="AlphaFoldDB" id="A0A7G9SJ83"/>
<name>A0A7G9SJ83_9SPHN</name>
<keyword evidence="1" id="KW-0812">Transmembrane</keyword>
<gene>
    <name evidence="3" type="ORF">H9L13_03030</name>
</gene>
<feature type="domain" description="Prepilin type IV endopeptidase peptidase" evidence="2">
    <location>
        <begin position="14"/>
        <end position="116"/>
    </location>
</feature>
<accession>A0A7G9SJ83</accession>
<organism evidence="3 4">
    <name type="scientific">Sphingomonas lutea</name>
    <dbReference type="NCBI Taxonomy" id="1045317"/>
    <lineage>
        <taxon>Bacteria</taxon>
        <taxon>Pseudomonadati</taxon>
        <taxon>Pseudomonadota</taxon>
        <taxon>Alphaproteobacteria</taxon>
        <taxon>Sphingomonadales</taxon>
        <taxon>Sphingomonadaceae</taxon>
        <taxon>Sphingomonas</taxon>
    </lineage>
</organism>
<sequence>MNLFASAPDYLLWLLGALLVAAAIQDAVQLKISNYISGAALLAGVAAAVLSGLELAVWQNLAVLVLTLTIGTMMFSRGILGGGDVKLLAAVALWTDLFGAVRLVTSIFIFGGILALIIILGRAVAPQKLSERVAVLRPKMGIPYGIAIAVGTLFIVIAAQQDARPKTYVPTGVTIQQSG</sequence>
<reference evidence="3 4" key="1">
    <citation type="submission" date="2020-08" db="EMBL/GenBank/DDBJ databases">
        <title>Genome sequence of Sphingomonas lutea KCTC 23642T.</title>
        <authorList>
            <person name="Hyun D.-W."/>
            <person name="Bae J.-W."/>
        </authorList>
    </citation>
    <scope>NUCLEOTIDE SEQUENCE [LARGE SCALE GENOMIC DNA]</scope>
    <source>
        <strain evidence="3 4">KCTC 23642</strain>
    </source>
</reference>
<dbReference type="Pfam" id="PF01478">
    <property type="entry name" value="Peptidase_A24"/>
    <property type="match status" value="1"/>
</dbReference>
<protein>
    <submittedName>
        <fullName evidence="3">Prepilin peptidase</fullName>
    </submittedName>
</protein>
<dbReference type="GO" id="GO:0004190">
    <property type="term" value="F:aspartic-type endopeptidase activity"/>
    <property type="evidence" value="ECO:0007669"/>
    <property type="project" value="InterPro"/>
</dbReference>